<evidence type="ECO:0000256" key="3">
    <source>
        <dbReference type="ARBA" id="ARBA00023027"/>
    </source>
</evidence>
<feature type="domain" description="D-isomer specific 2-hydroxyacid dehydrogenase catalytic" evidence="5">
    <location>
        <begin position="41"/>
        <end position="325"/>
    </location>
</feature>
<dbReference type="STRING" id="56484.A0A1Y2FGS3"/>
<evidence type="ECO:0000259" key="5">
    <source>
        <dbReference type="Pfam" id="PF00389"/>
    </source>
</evidence>
<dbReference type="OMA" id="VMDAAPS"/>
<accession>A0A1Y2FGS3</accession>
<dbReference type="Pfam" id="PF02826">
    <property type="entry name" value="2-Hacid_dh_C"/>
    <property type="match status" value="1"/>
</dbReference>
<dbReference type="InterPro" id="IPR006140">
    <property type="entry name" value="D-isomer_DH_NAD-bd"/>
</dbReference>
<evidence type="ECO:0000313" key="7">
    <source>
        <dbReference type="EMBL" id="ORY83148.1"/>
    </source>
</evidence>
<dbReference type="PROSITE" id="PS00065">
    <property type="entry name" value="D_2_HYDROXYACID_DH_1"/>
    <property type="match status" value="1"/>
</dbReference>
<dbReference type="CDD" id="cd12168">
    <property type="entry name" value="Mand_dh_like"/>
    <property type="match status" value="1"/>
</dbReference>
<dbReference type="OrthoDB" id="9991913at2759"/>
<dbReference type="GeneID" id="63783488"/>
<dbReference type="PANTHER" id="PTHR10996:SF257">
    <property type="entry name" value="GLYOXYLATE REDUCTASE 1"/>
    <property type="match status" value="1"/>
</dbReference>
<evidence type="ECO:0000256" key="1">
    <source>
        <dbReference type="ARBA" id="ARBA00005854"/>
    </source>
</evidence>
<dbReference type="Gene3D" id="3.40.50.720">
    <property type="entry name" value="NAD(P)-binding Rossmann-like Domain"/>
    <property type="match status" value="2"/>
</dbReference>
<dbReference type="GO" id="GO:0030267">
    <property type="term" value="F:glyoxylate reductase (NADPH) activity"/>
    <property type="evidence" value="ECO:0007669"/>
    <property type="project" value="TreeGrafter"/>
</dbReference>
<dbReference type="FunFam" id="3.40.50.720:FF:000203">
    <property type="entry name" value="D-3-phosphoglycerate dehydrogenase (SerA)"/>
    <property type="match status" value="1"/>
</dbReference>
<comment type="similarity">
    <text evidence="1 4">Belongs to the D-isomer specific 2-hydroxyacid dehydrogenase family.</text>
</comment>
<keyword evidence="3" id="KW-0520">NAD</keyword>
<dbReference type="RefSeq" id="XP_040725729.1">
    <property type="nucleotide sequence ID" value="XM_040866889.1"/>
</dbReference>
<dbReference type="Proteomes" id="UP000193685">
    <property type="component" value="Unassembled WGS sequence"/>
</dbReference>
<dbReference type="PANTHER" id="PTHR10996">
    <property type="entry name" value="2-HYDROXYACID DEHYDROGENASE-RELATED"/>
    <property type="match status" value="1"/>
</dbReference>
<gene>
    <name evidence="7" type="ORF">BCR37DRAFT_297217</name>
</gene>
<dbReference type="GO" id="GO:0016618">
    <property type="term" value="F:hydroxypyruvate reductase [NAD(P)H] activity"/>
    <property type="evidence" value="ECO:0007669"/>
    <property type="project" value="TreeGrafter"/>
</dbReference>
<keyword evidence="8" id="KW-1185">Reference proteome</keyword>
<dbReference type="EMBL" id="MCFI01000008">
    <property type="protein sequence ID" value="ORY83148.1"/>
    <property type="molecule type" value="Genomic_DNA"/>
</dbReference>
<dbReference type="GO" id="GO:0051287">
    <property type="term" value="F:NAD binding"/>
    <property type="evidence" value="ECO:0007669"/>
    <property type="project" value="InterPro"/>
</dbReference>
<dbReference type="InterPro" id="IPR006139">
    <property type="entry name" value="D-isomer_2_OHA_DH_cat_dom"/>
</dbReference>
<dbReference type="InterPro" id="IPR029752">
    <property type="entry name" value="D-isomer_DH_CS1"/>
</dbReference>
<dbReference type="SUPFAM" id="SSF52283">
    <property type="entry name" value="Formate/glycerate dehydrogenase catalytic domain-like"/>
    <property type="match status" value="1"/>
</dbReference>
<comment type="caution">
    <text evidence="7">The sequence shown here is derived from an EMBL/GenBank/DDBJ whole genome shotgun (WGS) entry which is preliminary data.</text>
</comment>
<dbReference type="AlphaFoldDB" id="A0A1Y2FGS3"/>
<reference evidence="7 8" key="1">
    <citation type="submission" date="2016-07" db="EMBL/GenBank/DDBJ databases">
        <title>Pervasive Adenine N6-methylation of Active Genes in Fungi.</title>
        <authorList>
            <consortium name="DOE Joint Genome Institute"/>
            <person name="Mondo S.J."/>
            <person name="Dannebaum R.O."/>
            <person name="Kuo R.C."/>
            <person name="Labutti K."/>
            <person name="Haridas S."/>
            <person name="Kuo A."/>
            <person name="Salamov A."/>
            <person name="Ahrendt S.R."/>
            <person name="Lipzen A."/>
            <person name="Sullivan W."/>
            <person name="Andreopoulos W.B."/>
            <person name="Clum A."/>
            <person name="Lindquist E."/>
            <person name="Daum C."/>
            <person name="Ramamoorthy G.K."/>
            <person name="Gryganskyi A."/>
            <person name="Culley D."/>
            <person name="Magnuson J.K."/>
            <person name="James T.Y."/>
            <person name="O'Malley M.A."/>
            <person name="Stajich J.E."/>
            <person name="Spatafora J.W."/>
            <person name="Visel A."/>
            <person name="Grigoriev I.V."/>
        </authorList>
    </citation>
    <scope>NUCLEOTIDE SEQUENCE [LARGE SCALE GENOMIC DNA]</scope>
    <source>
        <strain evidence="7 8">12-1054</strain>
    </source>
</reference>
<evidence type="ECO:0000256" key="2">
    <source>
        <dbReference type="ARBA" id="ARBA00023002"/>
    </source>
</evidence>
<dbReference type="InterPro" id="IPR050223">
    <property type="entry name" value="D-isomer_2-hydroxyacid_DH"/>
</dbReference>
<dbReference type="InterPro" id="IPR029753">
    <property type="entry name" value="D-isomer_DH_CS"/>
</dbReference>
<dbReference type="SUPFAM" id="SSF51735">
    <property type="entry name" value="NAD(P)-binding Rossmann-fold domains"/>
    <property type="match status" value="1"/>
</dbReference>
<dbReference type="Pfam" id="PF00389">
    <property type="entry name" value="2-Hacid_dh"/>
    <property type="match status" value="1"/>
</dbReference>
<organism evidence="7 8">
    <name type="scientific">Protomyces lactucae-debilis</name>
    <dbReference type="NCBI Taxonomy" id="2754530"/>
    <lineage>
        <taxon>Eukaryota</taxon>
        <taxon>Fungi</taxon>
        <taxon>Dikarya</taxon>
        <taxon>Ascomycota</taxon>
        <taxon>Taphrinomycotina</taxon>
        <taxon>Taphrinomycetes</taxon>
        <taxon>Taphrinales</taxon>
        <taxon>Protomycetaceae</taxon>
        <taxon>Protomyces</taxon>
    </lineage>
</organism>
<dbReference type="InterPro" id="IPR036291">
    <property type="entry name" value="NAD(P)-bd_dom_sf"/>
</dbReference>
<sequence>MVMAKPDVLLIGEVTHARKEYNQLSEYANLIQRTSDKNDRAQFMADCKTKYRNVVAIYRLNNTDYTGRFDEELCNALPPSLKFICHNGAGYDNIDPPALKARGIVFSNTPGAVDAPTADVAFFMMLGCFRNFYKAMLHTRRGEWRGDTGLAHDPEHKVLGILGMGGIGRALAKRAAAFDMDIIYHNRNKLPKEEEAGARWVSFDELLATADCLSLNLPLNKHTRHIISHEEIGKCKKGVIIINTARGPVLDEQALVDGLASGQVGNAGLDVFENEPEIHPELLKNDKVFLLPHIGTGTIESQYNMEMVVINNIKSALTRGVLETPIAELKEIANAHKTV</sequence>
<keyword evidence="2 4" id="KW-0560">Oxidoreductase</keyword>
<dbReference type="PROSITE" id="PS00671">
    <property type="entry name" value="D_2_HYDROXYACID_DH_3"/>
    <property type="match status" value="1"/>
</dbReference>
<name>A0A1Y2FGS3_PROLT</name>
<dbReference type="GO" id="GO:0005829">
    <property type="term" value="C:cytosol"/>
    <property type="evidence" value="ECO:0007669"/>
    <property type="project" value="TreeGrafter"/>
</dbReference>
<feature type="domain" description="D-isomer specific 2-hydroxyacid dehydrogenase NAD-binding" evidence="6">
    <location>
        <begin position="123"/>
        <end position="295"/>
    </location>
</feature>
<evidence type="ECO:0000256" key="4">
    <source>
        <dbReference type="RuleBase" id="RU003719"/>
    </source>
</evidence>
<protein>
    <submittedName>
        <fullName evidence="7">D-3-phosphoglycerate dehydrogenase</fullName>
    </submittedName>
</protein>
<proteinExistence type="inferred from homology"/>
<evidence type="ECO:0000259" key="6">
    <source>
        <dbReference type="Pfam" id="PF02826"/>
    </source>
</evidence>
<evidence type="ECO:0000313" key="8">
    <source>
        <dbReference type="Proteomes" id="UP000193685"/>
    </source>
</evidence>